<name>A0A9R1UUM7_LACSA</name>
<feature type="region of interest" description="Disordered" evidence="1">
    <location>
        <begin position="65"/>
        <end position="141"/>
    </location>
</feature>
<feature type="compositionally biased region" description="Polar residues" evidence="1">
    <location>
        <begin position="103"/>
        <end position="112"/>
    </location>
</feature>
<protein>
    <submittedName>
        <fullName evidence="2">Uncharacterized protein</fullName>
    </submittedName>
</protein>
<evidence type="ECO:0000256" key="1">
    <source>
        <dbReference type="SAM" id="MobiDB-lite"/>
    </source>
</evidence>
<feature type="compositionally biased region" description="Polar residues" evidence="1">
    <location>
        <begin position="120"/>
        <end position="135"/>
    </location>
</feature>
<dbReference type="Pfam" id="PF14555">
    <property type="entry name" value="UBA_4"/>
    <property type="match status" value="1"/>
</dbReference>
<comment type="caution">
    <text evidence="2">The sequence shown here is derived from an EMBL/GenBank/DDBJ whole genome shotgun (WGS) entry which is preliminary data.</text>
</comment>
<dbReference type="Proteomes" id="UP000235145">
    <property type="component" value="Unassembled WGS sequence"/>
</dbReference>
<evidence type="ECO:0000313" key="2">
    <source>
        <dbReference type="EMBL" id="KAJ0193888.1"/>
    </source>
</evidence>
<keyword evidence="3" id="KW-1185">Reference proteome</keyword>
<gene>
    <name evidence="2" type="ORF">LSAT_V11C800415420</name>
</gene>
<reference evidence="2 3" key="1">
    <citation type="journal article" date="2017" name="Nat. Commun.">
        <title>Genome assembly with in vitro proximity ligation data and whole-genome triplication in lettuce.</title>
        <authorList>
            <person name="Reyes-Chin-Wo S."/>
            <person name="Wang Z."/>
            <person name="Yang X."/>
            <person name="Kozik A."/>
            <person name="Arikit S."/>
            <person name="Song C."/>
            <person name="Xia L."/>
            <person name="Froenicke L."/>
            <person name="Lavelle D.O."/>
            <person name="Truco M.J."/>
            <person name="Xia R."/>
            <person name="Zhu S."/>
            <person name="Xu C."/>
            <person name="Xu H."/>
            <person name="Xu X."/>
            <person name="Cox K."/>
            <person name="Korf I."/>
            <person name="Meyers B.C."/>
            <person name="Michelmore R.W."/>
        </authorList>
    </citation>
    <scope>NUCLEOTIDE SEQUENCE [LARGE SCALE GENOMIC DNA]</scope>
    <source>
        <strain evidence="3">cv. Salinas</strain>
        <tissue evidence="2">Seedlings</tissue>
    </source>
</reference>
<sequence length="169" mass="18542">MEYTPATNIGEDAHQEMVAAFSEITSATKEEASFFLESHNFDLYSAVSTFFEIIVAVEEAHVSALPSRNPNRPSDTHSPSFSPSSSLSCSRSASPPPAIGLQNPYNIRSRNTATDKKSSGSRSTGRIQTFSNLNRQGDDSESDSYVGMSLLLTLCYIFSRSIGLLYLYY</sequence>
<dbReference type="InterPro" id="IPR009060">
    <property type="entry name" value="UBA-like_sf"/>
</dbReference>
<dbReference type="Gene3D" id="1.10.8.10">
    <property type="entry name" value="DNA helicase RuvA subunit, C-terminal domain"/>
    <property type="match status" value="1"/>
</dbReference>
<dbReference type="EMBL" id="NBSK02000008">
    <property type="protein sequence ID" value="KAJ0193888.1"/>
    <property type="molecule type" value="Genomic_DNA"/>
</dbReference>
<proteinExistence type="predicted"/>
<dbReference type="SUPFAM" id="SSF46934">
    <property type="entry name" value="UBA-like"/>
    <property type="match status" value="1"/>
</dbReference>
<dbReference type="AlphaFoldDB" id="A0A9R1UUM7"/>
<accession>A0A9R1UUM7</accession>
<evidence type="ECO:0000313" key="3">
    <source>
        <dbReference type="Proteomes" id="UP000235145"/>
    </source>
</evidence>
<feature type="compositionally biased region" description="Low complexity" evidence="1">
    <location>
        <begin position="76"/>
        <end position="93"/>
    </location>
</feature>
<organism evidence="2 3">
    <name type="scientific">Lactuca sativa</name>
    <name type="common">Garden lettuce</name>
    <dbReference type="NCBI Taxonomy" id="4236"/>
    <lineage>
        <taxon>Eukaryota</taxon>
        <taxon>Viridiplantae</taxon>
        <taxon>Streptophyta</taxon>
        <taxon>Embryophyta</taxon>
        <taxon>Tracheophyta</taxon>
        <taxon>Spermatophyta</taxon>
        <taxon>Magnoliopsida</taxon>
        <taxon>eudicotyledons</taxon>
        <taxon>Gunneridae</taxon>
        <taxon>Pentapetalae</taxon>
        <taxon>asterids</taxon>
        <taxon>campanulids</taxon>
        <taxon>Asterales</taxon>
        <taxon>Asteraceae</taxon>
        <taxon>Cichorioideae</taxon>
        <taxon>Cichorieae</taxon>
        <taxon>Lactucinae</taxon>
        <taxon>Lactuca</taxon>
    </lineage>
</organism>